<proteinExistence type="predicted"/>
<evidence type="ECO:0000256" key="1">
    <source>
        <dbReference type="SAM" id="MobiDB-lite"/>
    </source>
</evidence>
<dbReference type="InParanoid" id="A0A0C3G0I5"/>
<name>A0A0C3G0I5_PILCF</name>
<evidence type="ECO:0000313" key="3">
    <source>
        <dbReference type="Proteomes" id="UP000054166"/>
    </source>
</evidence>
<organism evidence="2 3">
    <name type="scientific">Piloderma croceum (strain F 1598)</name>
    <dbReference type="NCBI Taxonomy" id="765440"/>
    <lineage>
        <taxon>Eukaryota</taxon>
        <taxon>Fungi</taxon>
        <taxon>Dikarya</taxon>
        <taxon>Basidiomycota</taxon>
        <taxon>Agaricomycotina</taxon>
        <taxon>Agaricomycetes</taxon>
        <taxon>Agaricomycetidae</taxon>
        <taxon>Atheliales</taxon>
        <taxon>Atheliaceae</taxon>
        <taxon>Piloderma</taxon>
    </lineage>
</organism>
<reference evidence="3" key="2">
    <citation type="submission" date="2015-01" db="EMBL/GenBank/DDBJ databases">
        <title>Evolutionary Origins and Diversification of the Mycorrhizal Mutualists.</title>
        <authorList>
            <consortium name="DOE Joint Genome Institute"/>
            <consortium name="Mycorrhizal Genomics Consortium"/>
            <person name="Kohler A."/>
            <person name="Kuo A."/>
            <person name="Nagy L.G."/>
            <person name="Floudas D."/>
            <person name="Copeland A."/>
            <person name="Barry K.W."/>
            <person name="Cichocki N."/>
            <person name="Veneault-Fourrey C."/>
            <person name="LaButti K."/>
            <person name="Lindquist E.A."/>
            <person name="Lipzen A."/>
            <person name="Lundell T."/>
            <person name="Morin E."/>
            <person name="Murat C."/>
            <person name="Riley R."/>
            <person name="Ohm R."/>
            <person name="Sun H."/>
            <person name="Tunlid A."/>
            <person name="Henrissat B."/>
            <person name="Grigoriev I.V."/>
            <person name="Hibbett D.S."/>
            <person name="Martin F."/>
        </authorList>
    </citation>
    <scope>NUCLEOTIDE SEQUENCE [LARGE SCALE GENOMIC DNA]</scope>
    <source>
        <strain evidence="3">F 1598</strain>
    </source>
</reference>
<sequence length="115" mass="12479">MPSYFHTEFSASFPTTQSSSKKQSTRTSSSPGTRAPSSTPASSVTTLVQPQKPAKDYEQAFGNLSSSYGFAGPVPCVPPKTSEKMSFTAKCKSTLWVSPFVRKADNEIVFSKNRK</sequence>
<dbReference type="EMBL" id="KN832974">
    <property type="protein sequence ID" value="KIM89710.1"/>
    <property type="molecule type" value="Genomic_DNA"/>
</dbReference>
<dbReference type="Proteomes" id="UP000054166">
    <property type="component" value="Unassembled WGS sequence"/>
</dbReference>
<gene>
    <name evidence="2" type="ORF">PILCRDRAFT_194036</name>
</gene>
<protein>
    <submittedName>
        <fullName evidence="2">Uncharacterized protein</fullName>
    </submittedName>
</protein>
<keyword evidence="3" id="KW-1185">Reference proteome</keyword>
<evidence type="ECO:0000313" key="2">
    <source>
        <dbReference type="EMBL" id="KIM89710.1"/>
    </source>
</evidence>
<feature type="region of interest" description="Disordered" evidence="1">
    <location>
        <begin position="1"/>
        <end position="52"/>
    </location>
</feature>
<dbReference type="OrthoDB" id="3215388at2759"/>
<dbReference type="HOGENOM" id="CLU_2109897_0_0_1"/>
<reference evidence="2 3" key="1">
    <citation type="submission" date="2014-04" db="EMBL/GenBank/DDBJ databases">
        <authorList>
            <consortium name="DOE Joint Genome Institute"/>
            <person name="Kuo A."/>
            <person name="Tarkka M."/>
            <person name="Buscot F."/>
            <person name="Kohler A."/>
            <person name="Nagy L.G."/>
            <person name="Floudas D."/>
            <person name="Copeland A."/>
            <person name="Barry K.W."/>
            <person name="Cichocki N."/>
            <person name="Veneault-Fourrey C."/>
            <person name="LaButti K."/>
            <person name="Lindquist E.A."/>
            <person name="Lipzen A."/>
            <person name="Lundell T."/>
            <person name="Morin E."/>
            <person name="Murat C."/>
            <person name="Sun H."/>
            <person name="Tunlid A."/>
            <person name="Henrissat B."/>
            <person name="Grigoriev I.V."/>
            <person name="Hibbett D.S."/>
            <person name="Martin F."/>
            <person name="Nordberg H.P."/>
            <person name="Cantor M.N."/>
            <person name="Hua S.X."/>
        </authorList>
    </citation>
    <scope>NUCLEOTIDE SEQUENCE [LARGE SCALE GENOMIC DNA]</scope>
    <source>
        <strain evidence="2 3">F 1598</strain>
    </source>
</reference>
<feature type="compositionally biased region" description="Low complexity" evidence="1">
    <location>
        <begin position="15"/>
        <end position="46"/>
    </location>
</feature>
<accession>A0A0C3G0I5</accession>
<dbReference type="AlphaFoldDB" id="A0A0C3G0I5"/>